<dbReference type="KEGG" id="uvi:66064941"/>
<dbReference type="RefSeq" id="XP_042997595.1">
    <property type="nucleotide sequence ID" value="XM_043141661.1"/>
</dbReference>
<evidence type="ECO:0000256" key="1">
    <source>
        <dbReference type="SAM" id="MobiDB-lite"/>
    </source>
</evidence>
<feature type="region of interest" description="Disordered" evidence="1">
    <location>
        <begin position="1"/>
        <end position="22"/>
    </location>
</feature>
<feature type="region of interest" description="Disordered" evidence="1">
    <location>
        <begin position="40"/>
        <end position="63"/>
    </location>
</feature>
<protein>
    <submittedName>
        <fullName evidence="2">Uncharacterized protein</fullName>
    </submittedName>
</protein>
<dbReference type="OrthoDB" id="4203030at2759"/>
<reference evidence="2" key="1">
    <citation type="submission" date="2020-03" db="EMBL/GenBank/DDBJ databases">
        <title>A mixture of massive structural variations and highly conserved coding sequences in Ustilaginoidea virens genome.</title>
        <authorList>
            <person name="Zhang K."/>
            <person name="Zhao Z."/>
            <person name="Zhang Z."/>
            <person name="Li Y."/>
            <person name="Hsiang T."/>
            <person name="Sun W."/>
        </authorList>
    </citation>
    <scope>NUCLEOTIDE SEQUENCE</scope>
    <source>
        <strain evidence="2">UV-8b</strain>
    </source>
</reference>
<dbReference type="AlphaFoldDB" id="A0A8E5MHG0"/>
<name>A0A8E5MHG0_USTVR</name>
<dbReference type="EMBL" id="CP072755">
    <property type="protein sequence ID" value="QUC19922.1"/>
    <property type="molecule type" value="Genomic_DNA"/>
</dbReference>
<sequence length="236" mass="26643">MTGPASAPRYSAEDFETSSIRSAAPSYVSDVPSYHTLPYNQNEVIPPYSPPPPRTATLVSSASPPLFAPGRQRSSTALHHSVGLPPLPPVASPNTMSIHNFHLPTWSANNGPAARHYRNVAERRITSGRYAASPEPMARPNATERASEQPDDDTEMRPLEDPFLVGEVAAAQARQERLLREGDDILVREDRQWDWLLAQMRSWDERERSWTRFRREAEHHQRKKLLRRIGGRLLPT</sequence>
<gene>
    <name evidence="2" type="ORF">UV8b_04163</name>
</gene>
<evidence type="ECO:0000313" key="2">
    <source>
        <dbReference type="EMBL" id="QUC19922.1"/>
    </source>
</evidence>
<evidence type="ECO:0000313" key="3">
    <source>
        <dbReference type="Proteomes" id="UP000027002"/>
    </source>
</evidence>
<proteinExistence type="predicted"/>
<feature type="region of interest" description="Disordered" evidence="1">
    <location>
        <begin position="128"/>
        <end position="157"/>
    </location>
</feature>
<dbReference type="GeneID" id="66064941"/>
<organism evidence="2 3">
    <name type="scientific">Ustilaginoidea virens</name>
    <name type="common">Rice false smut fungus</name>
    <name type="synonym">Villosiclava virens</name>
    <dbReference type="NCBI Taxonomy" id="1159556"/>
    <lineage>
        <taxon>Eukaryota</taxon>
        <taxon>Fungi</taxon>
        <taxon>Dikarya</taxon>
        <taxon>Ascomycota</taxon>
        <taxon>Pezizomycotina</taxon>
        <taxon>Sordariomycetes</taxon>
        <taxon>Hypocreomycetidae</taxon>
        <taxon>Hypocreales</taxon>
        <taxon>Clavicipitaceae</taxon>
        <taxon>Ustilaginoidea</taxon>
    </lineage>
</organism>
<dbReference type="Proteomes" id="UP000027002">
    <property type="component" value="Chromosome 3"/>
</dbReference>
<accession>A0A8E5MHG0</accession>
<keyword evidence="3" id="KW-1185">Reference proteome</keyword>